<evidence type="ECO:0000313" key="8">
    <source>
        <dbReference type="EMBL" id="QNP42525.1"/>
    </source>
</evidence>
<dbReference type="InterPro" id="IPR007863">
    <property type="entry name" value="Peptidase_M16_C"/>
</dbReference>
<dbReference type="EMBL" id="CP060780">
    <property type="protein sequence ID" value="QNP42525.1"/>
    <property type="molecule type" value="Genomic_DNA"/>
</dbReference>
<comment type="similarity">
    <text evidence="2 4">Belongs to the peptidase M16 family.</text>
</comment>
<evidence type="ECO:0000259" key="6">
    <source>
        <dbReference type="Pfam" id="PF00675"/>
    </source>
</evidence>
<protein>
    <submittedName>
        <fullName evidence="8">Insulinase family protein</fullName>
    </submittedName>
</protein>
<dbReference type="PANTHER" id="PTHR11851">
    <property type="entry name" value="METALLOPROTEASE"/>
    <property type="match status" value="1"/>
</dbReference>
<evidence type="ECO:0000313" key="9">
    <source>
        <dbReference type="Proteomes" id="UP000516134"/>
    </source>
</evidence>
<dbReference type="InterPro" id="IPR011765">
    <property type="entry name" value="Pept_M16_N"/>
</dbReference>
<accession>A0ABX6T0F3</accession>
<reference evidence="8 9" key="1">
    <citation type="submission" date="2020-08" db="EMBL/GenBank/DDBJ databases">
        <title>Genome sequence of Sphingomonas daechungensis KACC 18115T.</title>
        <authorList>
            <person name="Hyun D.-W."/>
            <person name="Bae J.-W."/>
        </authorList>
    </citation>
    <scope>NUCLEOTIDE SEQUENCE [LARGE SCALE GENOMIC DNA]</scope>
    <source>
        <strain evidence="8 9">KACC 18115</strain>
    </source>
</reference>
<keyword evidence="5" id="KW-0732">Signal</keyword>
<proteinExistence type="inferred from homology"/>
<dbReference type="Pfam" id="PF05193">
    <property type="entry name" value="Peptidase_M16_C"/>
    <property type="match status" value="1"/>
</dbReference>
<evidence type="ECO:0000259" key="7">
    <source>
        <dbReference type="Pfam" id="PF05193"/>
    </source>
</evidence>
<dbReference type="InterPro" id="IPR050361">
    <property type="entry name" value="MPP/UQCRC_Complex"/>
</dbReference>
<feature type="signal peptide" evidence="5">
    <location>
        <begin position="1"/>
        <end position="21"/>
    </location>
</feature>
<dbReference type="Proteomes" id="UP000516134">
    <property type="component" value="Chromosome"/>
</dbReference>
<keyword evidence="3" id="KW-0482">Metalloprotease</keyword>
<dbReference type="InterPro" id="IPR011249">
    <property type="entry name" value="Metalloenz_LuxS/M16"/>
</dbReference>
<keyword evidence="3" id="KW-0645">Protease</keyword>
<keyword evidence="3" id="KW-0378">Hydrolase</keyword>
<dbReference type="InterPro" id="IPR001431">
    <property type="entry name" value="Pept_M16_Zn_BS"/>
</dbReference>
<keyword evidence="9" id="KW-1185">Reference proteome</keyword>
<dbReference type="Pfam" id="PF00675">
    <property type="entry name" value="Peptidase_M16"/>
    <property type="match status" value="1"/>
</dbReference>
<feature type="domain" description="Peptidase M16 C-terminal" evidence="7">
    <location>
        <begin position="192"/>
        <end position="378"/>
    </location>
</feature>
<feature type="chain" id="PRO_5045462431" evidence="5">
    <location>
        <begin position="22"/>
        <end position="550"/>
    </location>
</feature>
<gene>
    <name evidence="8" type="ORF">H9L15_09725</name>
</gene>
<dbReference type="Gene3D" id="3.30.830.10">
    <property type="entry name" value="Metalloenzyme, LuxS/M16 peptidase-like"/>
    <property type="match status" value="2"/>
</dbReference>
<comment type="cofactor">
    <cofactor evidence="1">
        <name>Zn(2+)</name>
        <dbReference type="ChEBI" id="CHEBI:29105"/>
    </cofactor>
</comment>
<evidence type="ECO:0000256" key="1">
    <source>
        <dbReference type="ARBA" id="ARBA00001947"/>
    </source>
</evidence>
<feature type="domain" description="Peptidase M16 N-terminal" evidence="6">
    <location>
        <begin position="39"/>
        <end position="183"/>
    </location>
</feature>
<sequence>MKAITALLTSAAMAMASPAVAKLDLDRASVSHLPNGLTVIMLDDHSFPVVSVQMLYKSGSAAEVTGKTGLAHFLEHLAFRASENFPYAAATELIYDAGGEWHGYTAMDQTTYFATMPKDGLERLLKIEADRMARTTIDPAAIAIEKGAVVTELHSYENDPAGVLQDAVVRTALQSHPYGSPMAGYVSDVERLTIDDARTYYASHYAPGNAVLAIAGDFDPASASALVAKALADVPARSVTVPHYTAEAPQHGERHFRLLGAVDKQYFQLAFPAPAATSLDFPAFLLLQQILAGSPGLNPRQSGWSGSPAVEGSRLSGTTADIATWLPATHDPFLFTISGSIDTKATQAELERALAGKIALLRDRLVPDAEMAAAKNSLLRVLDEDVLTTEDAAHQLAFFEGIGALDALLTLPKAVERVSPTDLQRVARAYLTPDKLTVGWMVPATHNPLRWEWVARSQLTTASAPVHNPCPYKLRSFVVCQAACQPSCRLARCRTQSLLKCCFLALHPKAMLRRTSRDWGRWRDQDLRRIWQSLSMRLLPAQSPVPRLRR</sequence>
<organism evidence="8 9">
    <name type="scientific">Sphingomonas daechungensis</name>
    <dbReference type="NCBI Taxonomy" id="1176646"/>
    <lineage>
        <taxon>Bacteria</taxon>
        <taxon>Pseudomonadati</taxon>
        <taxon>Pseudomonadota</taxon>
        <taxon>Alphaproteobacteria</taxon>
        <taxon>Sphingomonadales</taxon>
        <taxon>Sphingomonadaceae</taxon>
        <taxon>Sphingomonas</taxon>
    </lineage>
</organism>
<evidence type="ECO:0000256" key="4">
    <source>
        <dbReference type="RuleBase" id="RU004447"/>
    </source>
</evidence>
<dbReference type="PANTHER" id="PTHR11851:SF49">
    <property type="entry name" value="MITOCHONDRIAL-PROCESSING PEPTIDASE SUBUNIT ALPHA"/>
    <property type="match status" value="1"/>
</dbReference>
<name>A0ABX6T0F3_9SPHN</name>
<dbReference type="PROSITE" id="PS00143">
    <property type="entry name" value="INSULINASE"/>
    <property type="match status" value="1"/>
</dbReference>
<dbReference type="RefSeq" id="WP_187713957.1">
    <property type="nucleotide sequence ID" value="NZ_CP060780.1"/>
</dbReference>
<evidence type="ECO:0000256" key="5">
    <source>
        <dbReference type="SAM" id="SignalP"/>
    </source>
</evidence>
<evidence type="ECO:0000256" key="2">
    <source>
        <dbReference type="ARBA" id="ARBA00007261"/>
    </source>
</evidence>
<dbReference type="SUPFAM" id="SSF63411">
    <property type="entry name" value="LuxS/MPP-like metallohydrolase"/>
    <property type="match status" value="2"/>
</dbReference>
<evidence type="ECO:0000256" key="3">
    <source>
        <dbReference type="ARBA" id="ARBA00023049"/>
    </source>
</evidence>